<accession>A0A1Y1S3P6</accession>
<gene>
    <name evidence="4" type="ORF">B4O97_00635</name>
</gene>
<dbReference type="GO" id="GO:0003677">
    <property type="term" value="F:DNA binding"/>
    <property type="evidence" value="ECO:0007669"/>
    <property type="project" value="InterPro"/>
</dbReference>
<organism evidence="4 5">
    <name type="scientific">Marispirochaeta aestuarii</name>
    <dbReference type="NCBI Taxonomy" id="1963862"/>
    <lineage>
        <taxon>Bacteria</taxon>
        <taxon>Pseudomonadati</taxon>
        <taxon>Spirochaetota</taxon>
        <taxon>Spirochaetia</taxon>
        <taxon>Spirochaetales</taxon>
        <taxon>Spirochaetaceae</taxon>
        <taxon>Marispirochaeta</taxon>
    </lineage>
</organism>
<keyword evidence="1" id="KW-0597">Phosphoprotein</keyword>
<dbReference type="PANTHER" id="PTHR37299">
    <property type="entry name" value="TRANSCRIPTIONAL REGULATOR-RELATED"/>
    <property type="match status" value="1"/>
</dbReference>
<evidence type="ECO:0000313" key="4">
    <source>
        <dbReference type="EMBL" id="ORC38296.1"/>
    </source>
</evidence>
<feature type="modified residue" description="4-aspartylphosphate" evidence="1">
    <location>
        <position position="77"/>
    </location>
</feature>
<name>A0A1Y1S3P6_9SPIO</name>
<dbReference type="SMART" id="SM00850">
    <property type="entry name" value="LytTR"/>
    <property type="match status" value="1"/>
</dbReference>
<dbReference type="InterPro" id="IPR001789">
    <property type="entry name" value="Sig_transdc_resp-reg_receiver"/>
</dbReference>
<dbReference type="Gene3D" id="3.40.50.2300">
    <property type="match status" value="1"/>
</dbReference>
<evidence type="ECO:0008006" key="6">
    <source>
        <dbReference type="Google" id="ProtNLM"/>
    </source>
</evidence>
<dbReference type="InterPro" id="IPR046947">
    <property type="entry name" value="LytR-like"/>
</dbReference>
<dbReference type="STRING" id="1963862.B4O97_00635"/>
<dbReference type="EMBL" id="MWQY01000001">
    <property type="protein sequence ID" value="ORC38296.1"/>
    <property type="molecule type" value="Genomic_DNA"/>
</dbReference>
<evidence type="ECO:0000256" key="1">
    <source>
        <dbReference type="PROSITE-ProRule" id="PRU00169"/>
    </source>
</evidence>
<dbReference type="PROSITE" id="PS50110">
    <property type="entry name" value="RESPONSE_REGULATORY"/>
    <property type="match status" value="1"/>
</dbReference>
<dbReference type="PROSITE" id="PS50930">
    <property type="entry name" value="HTH_LYTTR"/>
    <property type="match status" value="1"/>
</dbReference>
<sequence length="272" mass="31591">MFREKAPPWALPFLRRPQRPWEPEVRVLIVDDEPLAREEIRFLLEEAGGMTIVGEGENGFAALELSRELKPDLVFLDIQMPGKNGIEAAREILRLENPPTIIFQTAYDEFALQAFEVHALDYLVKPVSQERLNKTLKRVKTRQPSVEDLERLISRLHAPVQADHKPLPLYAGETIVPLKQQDIIFVEARGREVRIVSNRGEFFYHGTFWQIEEQLTHPDFLHCHRSYIVNISLVERIDLWVNNTFMLRLAGTAEMIPVSRSHIGEFRKRLNL</sequence>
<dbReference type="InterPro" id="IPR007492">
    <property type="entry name" value="LytTR_DNA-bd_dom"/>
</dbReference>
<dbReference type="Proteomes" id="UP000192343">
    <property type="component" value="Unassembled WGS sequence"/>
</dbReference>
<reference evidence="4 5" key="1">
    <citation type="submission" date="2017-03" db="EMBL/GenBank/DDBJ databases">
        <title>Draft Genome sequence of Marispirochaeta sp. strain JC444.</title>
        <authorList>
            <person name="Shivani Y."/>
            <person name="Subhash Y."/>
            <person name="Sasikala C."/>
            <person name="Ramana C."/>
        </authorList>
    </citation>
    <scope>NUCLEOTIDE SEQUENCE [LARGE SCALE GENOMIC DNA]</scope>
    <source>
        <strain evidence="4 5">JC444</strain>
    </source>
</reference>
<dbReference type="PANTHER" id="PTHR37299:SF1">
    <property type="entry name" value="STAGE 0 SPORULATION PROTEIN A HOMOLOG"/>
    <property type="match status" value="1"/>
</dbReference>
<dbReference type="InterPro" id="IPR011006">
    <property type="entry name" value="CheY-like_superfamily"/>
</dbReference>
<evidence type="ECO:0000259" key="3">
    <source>
        <dbReference type="PROSITE" id="PS50930"/>
    </source>
</evidence>
<protein>
    <recommendedName>
        <fullName evidence="6">DNA-binding response regulator</fullName>
    </recommendedName>
</protein>
<dbReference type="AlphaFoldDB" id="A0A1Y1S3P6"/>
<dbReference type="CDD" id="cd17532">
    <property type="entry name" value="REC_LytTR_AlgR-like"/>
    <property type="match status" value="1"/>
</dbReference>
<dbReference type="GO" id="GO:0000156">
    <property type="term" value="F:phosphorelay response regulator activity"/>
    <property type="evidence" value="ECO:0007669"/>
    <property type="project" value="InterPro"/>
</dbReference>
<proteinExistence type="predicted"/>
<dbReference type="SMART" id="SM00448">
    <property type="entry name" value="REC"/>
    <property type="match status" value="1"/>
</dbReference>
<evidence type="ECO:0000259" key="2">
    <source>
        <dbReference type="PROSITE" id="PS50110"/>
    </source>
</evidence>
<feature type="domain" description="Response regulatory" evidence="2">
    <location>
        <begin position="26"/>
        <end position="140"/>
    </location>
</feature>
<comment type="caution">
    <text evidence="4">The sequence shown here is derived from an EMBL/GenBank/DDBJ whole genome shotgun (WGS) entry which is preliminary data.</text>
</comment>
<evidence type="ECO:0000313" key="5">
    <source>
        <dbReference type="Proteomes" id="UP000192343"/>
    </source>
</evidence>
<feature type="domain" description="HTH LytTR-type" evidence="3">
    <location>
        <begin position="167"/>
        <end position="272"/>
    </location>
</feature>
<dbReference type="Gene3D" id="2.40.50.1020">
    <property type="entry name" value="LytTr DNA-binding domain"/>
    <property type="match status" value="1"/>
</dbReference>
<keyword evidence="5" id="KW-1185">Reference proteome</keyword>
<dbReference type="SUPFAM" id="SSF52172">
    <property type="entry name" value="CheY-like"/>
    <property type="match status" value="1"/>
</dbReference>
<dbReference type="Pfam" id="PF04397">
    <property type="entry name" value="LytTR"/>
    <property type="match status" value="1"/>
</dbReference>
<dbReference type="Pfam" id="PF00072">
    <property type="entry name" value="Response_reg"/>
    <property type="match status" value="1"/>
</dbReference>